<proteinExistence type="inferred from homology"/>
<protein>
    <recommendedName>
        <fullName evidence="6">PucR family transcriptional regulator</fullName>
    </recommendedName>
</protein>
<dbReference type="EMBL" id="SJKB01000001">
    <property type="protein sequence ID" value="TCC65864.1"/>
    <property type="molecule type" value="Genomic_DNA"/>
</dbReference>
<feature type="domain" description="CdaR GGDEF-like" evidence="3">
    <location>
        <begin position="177"/>
        <end position="290"/>
    </location>
</feature>
<comment type="caution">
    <text evidence="4">The sequence shown here is derived from an EMBL/GenBank/DDBJ whole genome shotgun (WGS) entry which is preliminary data.</text>
</comment>
<dbReference type="RefSeq" id="WP_131350668.1">
    <property type="nucleotide sequence ID" value="NZ_SJKB01000001.1"/>
</dbReference>
<dbReference type="Pfam" id="PF17853">
    <property type="entry name" value="GGDEF_2"/>
    <property type="match status" value="1"/>
</dbReference>
<sequence>MTSELQRLVDALGHKIRRNVSVDDAWMRQLAFSSHEYGPVDPLRQQSIFQQRDVRPEVLAWTQAAGARTAVEPFRPPLDARIGCTHQRLVVPIRWQGALVGYIWIVEGETELTAEELKTVSQTTETLAAALHRDQLAEEFSQSRVRDLAHELLLAGDLAARRHAAADLVDADYFVASEPVCVVVVTLAPDGRGLSERERDVLSGWLDRTGRRLSDRRHIGLVRREHGLLLLSDKDPMFGGTEKVALVGELLSSILADLPDSDPYAGIGSVAGDLTDAHSSYETAQRAARVARVMAGPDRVMSHEELGVYGLLTRIPSRELDETCVPPGLLQLIGSGPKGAQLVDTLEAFLENAGDVQATAEQLFVHRTTLYYRLQRIEELTGAHLSNGEDRLVYHLGLKIARLIGLRK</sequence>
<dbReference type="OrthoDB" id="4534407at2"/>
<evidence type="ECO:0000313" key="5">
    <source>
        <dbReference type="Proteomes" id="UP000291144"/>
    </source>
</evidence>
<dbReference type="InterPro" id="IPR041522">
    <property type="entry name" value="CdaR_GGDEF"/>
</dbReference>
<dbReference type="InterPro" id="IPR051448">
    <property type="entry name" value="CdaR-like_regulators"/>
</dbReference>
<dbReference type="AlphaFoldDB" id="A0A4R0L170"/>
<dbReference type="Proteomes" id="UP000291144">
    <property type="component" value="Unassembled WGS sequence"/>
</dbReference>
<evidence type="ECO:0000259" key="3">
    <source>
        <dbReference type="Pfam" id="PF17853"/>
    </source>
</evidence>
<evidence type="ECO:0000256" key="1">
    <source>
        <dbReference type="ARBA" id="ARBA00006754"/>
    </source>
</evidence>
<reference evidence="4 5" key="1">
    <citation type="submission" date="2019-02" db="EMBL/GenBank/DDBJ databases">
        <title>Kribbella capetownensis sp. nov. and Kribbella speibonae sp. nov., isolated from soil.</title>
        <authorList>
            <person name="Curtis S.M."/>
            <person name="Norton I."/>
            <person name="Everest G.J."/>
            <person name="Meyers P.R."/>
        </authorList>
    </citation>
    <scope>NUCLEOTIDE SEQUENCE [LARGE SCALE GENOMIC DNA]</scope>
    <source>
        <strain evidence="4 5">NRRL B-24813</strain>
    </source>
</reference>
<evidence type="ECO:0000313" key="4">
    <source>
        <dbReference type="EMBL" id="TCC65864.1"/>
    </source>
</evidence>
<gene>
    <name evidence="4" type="ORF">E0H73_02735</name>
</gene>
<evidence type="ECO:0000259" key="2">
    <source>
        <dbReference type="Pfam" id="PF13556"/>
    </source>
</evidence>
<dbReference type="Gene3D" id="1.10.10.2840">
    <property type="entry name" value="PucR C-terminal helix-turn-helix domain"/>
    <property type="match status" value="1"/>
</dbReference>
<evidence type="ECO:0008006" key="6">
    <source>
        <dbReference type="Google" id="ProtNLM"/>
    </source>
</evidence>
<accession>A0A4R0L170</accession>
<organism evidence="4 5">
    <name type="scientific">Kribbella pittospori</name>
    <dbReference type="NCBI Taxonomy" id="722689"/>
    <lineage>
        <taxon>Bacteria</taxon>
        <taxon>Bacillati</taxon>
        <taxon>Actinomycetota</taxon>
        <taxon>Actinomycetes</taxon>
        <taxon>Propionibacteriales</taxon>
        <taxon>Kribbellaceae</taxon>
        <taxon>Kribbella</taxon>
    </lineage>
</organism>
<dbReference type="PANTHER" id="PTHR33744">
    <property type="entry name" value="CARBOHYDRATE DIACID REGULATOR"/>
    <property type="match status" value="1"/>
</dbReference>
<dbReference type="Pfam" id="PF13556">
    <property type="entry name" value="HTH_30"/>
    <property type="match status" value="1"/>
</dbReference>
<feature type="domain" description="PucR C-terminal helix-turn-helix" evidence="2">
    <location>
        <begin position="342"/>
        <end position="400"/>
    </location>
</feature>
<keyword evidence="5" id="KW-1185">Reference proteome</keyword>
<dbReference type="InterPro" id="IPR025736">
    <property type="entry name" value="PucR_C-HTH_dom"/>
</dbReference>
<name>A0A4R0L170_9ACTN</name>
<comment type="similarity">
    <text evidence="1">Belongs to the CdaR family.</text>
</comment>
<dbReference type="PANTHER" id="PTHR33744:SF1">
    <property type="entry name" value="DNA-BINDING TRANSCRIPTIONAL ACTIVATOR ADER"/>
    <property type="match status" value="1"/>
</dbReference>
<dbReference type="InterPro" id="IPR042070">
    <property type="entry name" value="PucR_C-HTH_sf"/>
</dbReference>